<sequence length="138" mass="15072">MLSNVPANHLTGPLWPSSTDGTNPLPPSAISSRRCPQIHSKPASHHRQTQNPKSMTLQEPPMVISIRNLLLFPKTNAPIGGSSVEESGIAILTVASEEQVKRQPSFWLTVKELTSCSWGRKESTHLGSEIRQTLTVLS</sequence>
<accession>A0ABP0YZZ4</accession>
<name>A0ABP0YZZ4_9ROSI</name>
<keyword evidence="3" id="KW-1185">Reference proteome</keyword>
<gene>
    <name evidence="2" type="ORF">CITCOLO1_LOCUS17761</name>
</gene>
<evidence type="ECO:0000313" key="3">
    <source>
        <dbReference type="Proteomes" id="UP001642487"/>
    </source>
</evidence>
<proteinExistence type="predicted"/>
<evidence type="ECO:0000313" key="2">
    <source>
        <dbReference type="EMBL" id="CAK9325497.1"/>
    </source>
</evidence>
<reference evidence="2 3" key="1">
    <citation type="submission" date="2024-03" db="EMBL/GenBank/DDBJ databases">
        <authorList>
            <person name="Gkanogiannis A."/>
            <person name="Becerra Lopez-Lavalle L."/>
        </authorList>
    </citation>
    <scope>NUCLEOTIDE SEQUENCE [LARGE SCALE GENOMIC DNA]</scope>
</reference>
<evidence type="ECO:0000256" key="1">
    <source>
        <dbReference type="SAM" id="MobiDB-lite"/>
    </source>
</evidence>
<dbReference type="Proteomes" id="UP001642487">
    <property type="component" value="Chromosome 7"/>
</dbReference>
<dbReference type="EMBL" id="OZ021741">
    <property type="protein sequence ID" value="CAK9325497.1"/>
    <property type="molecule type" value="Genomic_DNA"/>
</dbReference>
<feature type="region of interest" description="Disordered" evidence="1">
    <location>
        <begin position="1"/>
        <end position="59"/>
    </location>
</feature>
<protein>
    <submittedName>
        <fullName evidence="2">Uncharacterized protein</fullName>
    </submittedName>
</protein>
<organism evidence="2 3">
    <name type="scientific">Citrullus colocynthis</name>
    <name type="common">colocynth</name>
    <dbReference type="NCBI Taxonomy" id="252529"/>
    <lineage>
        <taxon>Eukaryota</taxon>
        <taxon>Viridiplantae</taxon>
        <taxon>Streptophyta</taxon>
        <taxon>Embryophyta</taxon>
        <taxon>Tracheophyta</taxon>
        <taxon>Spermatophyta</taxon>
        <taxon>Magnoliopsida</taxon>
        <taxon>eudicotyledons</taxon>
        <taxon>Gunneridae</taxon>
        <taxon>Pentapetalae</taxon>
        <taxon>rosids</taxon>
        <taxon>fabids</taxon>
        <taxon>Cucurbitales</taxon>
        <taxon>Cucurbitaceae</taxon>
        <taxon>Benincaseae</taxon>
        <taxon>Citrullus</taxon>
    </lineage>
</organism>